<dbReference type="GO" id="GO:0009279">
    <property type="term" value="C:cell outer membrane"/>
    <property type="evidence" value="ECO:0007669"/>
    <property type="project" value="UniProtKB-SubCell"/>
</dbReference>
<dbReference type="SUPFAM" id="SSF48452">
    <property type="entry name" value="TPR-like"/>
    <property type="match status" value="1"/>
</dbReference>
<evidence type="ECO:0000313" key="7">
    <source>
        <dbReference type="EMBL" id="OOH96831.1"/>
    </source>
</evidence>
<feature type="domain" description="RagB/SusD" evidence="6">
    <location>
        <begin position="279"/>
        <end position="564"/>
    </location>
</feature>
<protein>
    <submittedName>
        <fullName evidence="7">RagB/SusD family nutrient uptake outer membrane protein</fullName>
    </submittedName>
</protein>
<accession>A0A1V3U461</accession>
<dbReference type="eggNOG" id="COG0457">
    <property type="taxonomic scope" value="Bacteria"/>
</dbReference>
<dbReference type="Pfam" id="PF07980">
    <property type="entry name" value="SusD_RagB"/>
    <property type="match status" value="1"/>
</dbReference>
<dbReference type="OrthoDB" id="5694214at2"/>
<keyword evidence="3" id="KW-0732">Signal</keyword>
<evidence type="ECO:0000256" key="1">
    <source>
        <dbReference type="ARBA" id="ARBA00004442"/>
    </source>
</evidence>
<reference evidence="7 8" key="1">
    <citation type="submission" date="2016-11" db="EMBL/GenBank/DDBJ databases">
        <title>Genome sequence and comparative genomic analysis of clinical strain Elizabethkingia meningoseptica 61421 PRCM.</title>
        <authorList>
            <person name="Wang M."/>
            <person name="Hu S."/>
            <person name="Cao L."/>
            <person name="Jiang T."/>
            <person name="Zhou Y."/>
            <person name="Ming D."/>
        </authorList>
    </citation>
    <scope>NUCLEOTIDE SEQUENCE [LARGE SCALE GENOMIC DNA]</scope>
    <source>
        <strain evidence="7 8">61421 PRCM</strain>
    </source>
</reference>
<proteinExistence type="inferred from homology"/>
<evidence type="ECO:0000256" key="3">
    <source>
        <dbReference type="ARBA" id="ARBA00022729"/>
    </source>
</evidence>
<evidence type="ECO:0000256" key="2">
    <source>
        <dbReference type="ARBA" id="ARBA00006275"/>
    </source>
</evidence>
<dbReference type="Proteomes" id="UP000188947">
    <property type="component" value="Unassembled WGS sequence"/>
</dbReference>
<evidence type="ECO:0000256" key="4">
    <source>
        <dbReference type="ARBA" id="ARBA00023136"/>
    </source>
</evidence>
<dbReference type="InterPro" id="IPR012944">
    <property type="entry name" value="SusD_RagB_dom"/>
</dbReference>
<evidence type="ECO:0000259" key="6">
    <source>
        <dbReference type="Pfam" id="PF07980"/>
    </source>
</evidence>
<comment type="similarity">
    <text evidence="2">Belongs to the SusD family.</text>
</comment>
<name>A0A1V3U461_ELIME</name>
<keyword evidence="4" id="KW-0472">Membrane</keyword>
<comment type="subcellular location">
    <subcellularLocation>
        <location evidence="1">Cell outer membrane</location>
    </subcellularLocation>
</comment>
<organism evidence="7 8">
    <name type="scientific">Elizabethkingia meningoseptica</name>
    <name type="common">Chryseobacterium meningosepticum</name>
    <dbReference type="NCBI Taxonomy" id="238"/>
    <lineage>
        <taxon>Bacteria</taxon>
        <taxon>Pseudomonadati</taxon>
        <taxon>Bacteroidota</taxon>
        <taxon>Flavobacteriia</taxon>
        <taxon>Flavobacteriales</taxon>
        <taxon>Weeksellaceae</taxon>
        <taxon>Elizabethkingia</taxon>
    </lineage>
</organism>
<keyword evidence="8" id="KW-1185">Reference proteome</keyword>
<dbReference type="PROSITE" id="PS51257">
    <property type="entry name" value="PROKAR_LIPOPROTEIN"/>
    <property type="match status" value="1"/>
</dbReference>
<dbReference type="Gene3D" id="1.25.40.390">
    <property type="match status" value="1"/>
</dbReference>
<comment type="caution">
    <text evidence="7">The sequence shown here is derived from an EMBL/GenBank/DDBJ whole genome shotgun (WGS) entry which is preliminary data.</text>
</comment>
<evidence type="ECO:0000313" key="8">
    <source>
        <dbReference type="Proteomes" id="UP000188947"/>
    </source>
</evidence>
<sequence length="564" mass="63945">MKLNKKQFLYTAAVITLSCISSCKQDNFLDRNPQDKFTDGMFFKTENDLKLYNNQFYTSLPVEYSNQDAASDNQVPNSMNSFLAGTYQVPGSGGGWAASDWSSIRACNYFLKKNTDPGLGQDLKDKYNAEARFFRAMFYWDKVVRFGDVPIYETDLNEESPELYNPRDPHKKVMDFVLRDLDFAIAHLAEPTAENRLHKYAALALKSRICLWEGTFRKYQNLGDAEPFLQAAADASLQLMNSGKYEIYSTGNPDIDYKNLFIQDDLTKNKEAILSRIFITNINTTNYSRGVGNGDGYSKALVESYLCKDGKPISVSPLYAGDDTPENEVKNRDPRYPQTIATPGYAITINEDGSQTKLARPNIGTNATSTGYQIIKGRSSDVKLQNANQDNIDRFIFRYAEVLLNYAEAKAELGQLTQNDLDLSVNKLRKRVGMPDMSLANLTPDPGTPFPGISLPLQEIRRERRVELAGDGYRFKDLLRWKAGELINNPKSILGMKLTDAYKATYPRDEKGNSPVDNVVRDAQNNIRVYTNITSRTWENKMYLYPLPKDQLVLNKNFQQNPGW</sequence>
<dbReference type="STRING" id="238.BBD35_16020"/>
<evidence type="ECO:0000256" key="5">
    <source>
        <dbReference type="ARBA" id="ARBA00023237"/>
    </source>
</evidence>
<dbReference type="InterPro" id="IPR011990">
    <property type="entry name" value="TPR-like_helical_dom_sf"/>
</dbReference>
<gene>
    <name evidence="7" type="ORF">BMF97_06090</name>
</gene>
<dbReference type="SMR" id="A0A1V3U461"/>
<dbReference type="EMBL" id="MPOG01000007">
    <property type="protein sequence ID" value="OOH96831.1"/>
    <property type="molecule type" value="Genomic_DNA"/>
</dbReference>
<dbReference type="RefSeq" id="WP_069214581.1">
    <property type="nucleotide sequence ID" value="NZ_CP016378.1"/>
</dbReference>
<dbReference type="AlphaFoldDB" id="A0A1V3U461"/>
<keyword evidence="5" id="KW-0998">Cell outer membrane</keyword>